<feature type="domain" description="Acyl-ACP thioesterase N-terminal hotdog" evidence="8">
    <location>
        <begin position="2"/>
        <end position="131"/>
    </location>
</feature>
<proteinExistence type="inferred from homology"/>
<accession>A0A4S2DDN4</accession>
<dbReference type="AlphaFoldDB" id="A0A4S2DDN4"/>
<dbReference type="Pfam" id="PF01643">
    <property type="entry name" value="Acyl-ACP_TE"/>
    <property type="match status" value="1"/>
</dbReference>
<evidence type="ECO:0000256" key="1">
    <source>
        <dbReference type="ARBA" id="ARBA00006500"/>
    </source>
</evidence>
<keyword evidence="3" id="KW-0378">Hydrolase</keyword>
<evidence type="ECO:0000259" key="8">
    <source>
        <dbReference type="Pfam" id="PF01643"/>
    </source>
</evidence>
<dbReference type="OrthoDB" id="9801517at2"/>
<comment type="similarity">
    <text evidence="1">Belongs to the acyl-ACP thioesterase family.</text>
</comment>
<dbReference type="InterPro" id="IPR049427">
    <property type="entry name" value="Acyl-ACP_TE_C"/>
</dbReference>
<organism evidence="10 11">
    <name type="scientific">Clostridium sartagoforme</name>
    <dbReference type="NCBI Taxonomy" id="84031"/>
    <lineage>
        <taxon>Bacteria</taxon>
        <taxon>Bacillati</taxon>
        <taxon>Bacillota</taxon>
        <taxon>Clostridia</taxon>
        <taxon>Eubacteriales</taxon>
        <taxon>Clostridiaceae</taxon>
        <taxon>Clostridium</taxon>
    </lineage>
</organism>
<evidence type="ECO:0000256" key="4">
    <source>
        <dbReference type="ARBA" id="ARBA00022832"/>
    </source>
</evidence>
<feature type="domain" description="Acyl-ACP thioesterase-like C-terminal" evidence="9">
    <location>
        <begin position="154"/>
        <end position="248"/>
    </location>
</feature>
<dbReference type="SUPFAM" id="SSF54637">
    <property type="entry name" value="Thioesterase/thiol ester dehydrase-isomerase"/>
    <property type="match status" value="2"/>
</dbReference>
<name>A0A4S2DDN4_9CLOT</name>
<dbReference type="InterPro" id="IPR045023">
    <property type="entry name" value="FATA/B"/>
</dbReference>
<dbReference type="InterPro" id="IPR029069">
    <property type="entry name" value="HotDog_dom_sf"/>
</dbReference>
<evidence type="ECO:0000256" key="6">
    <source>
        <dbReference type="ARBA" id="ARBA00023098"/>
    </source>
</evidence>
<evidence type="ECO:0000256" key="5">
    <source>
        <dbReference type="ARBA" id="ARBA00022946"/>
    </source>
</evidence>
<evidence type="ECO:0000256" key="3">
    <source>
        <dbReference type="ARBA" id="ARBA00022801"/>
    </source>
</evidence>
<keyword evidence="2" id="KW-0444">Lipid biosynthesis</keyword>
<evidence type="ECO:0000256" key="7">
    <source>
        <dbReference type="ARBA" id="ARBA00023160"/>
    </source>
</evidence>
<comment type="caution">
    <text evidence="10">The sequence shown here is derived from an EMBL/GenBank/DDBJ whole genome shotgun (WGS) entry which is preliminary data.</text>
</comment>
<dbReference type="PANTHER" id="PTHR31727">
    <property type="entry name" value="OLEOYL-ACYL CARRIER PROTEIN THIOESTERASE 1, CHLOROPLASTIC"/>
    <property type="match status" value="1"/>
</dbReference>
<evidence type="ECO:0000313" key="11">
    <source>
        <dbReference type="Proteomes" id="UP000306888"/>
    </source>
</evidence>
<protein>
    <submittedName>
        <fullName evidence="10">Acyl-[acyl-carrier-protein] thioesterase</fullName>
    </submittedName>
</protein>
<gene>
    <name evidence="10" type="ORF">E5347_16100</name>
</gene>
<dbReference type="Gene3D" id="3.10.129.10">
    <property type="entry name" value="Hotdog Thioesterase"/>
    <property type="match status" value="1"/>
</dbReference>
<dbReference type="CDD" id="cd00586">
    <property type="entry name" value="4HBT"/>
    <property type="match status" value="1"/>
</dbReference>
<evidence type="ECO:0000259" key="9">
    <source>
        <dbReference type="Pfam" id="PF20791"/>
    </source>
</evidence>
<dbReference type="RefSeq" id="WP_136008248.1">
    <property type="nucleotide sequence ID" value="NZ_SRYR01000017.1"/>
</dbReference>
<dbReference type="Proteomes" id="UP000306888">
    <property type="component" value="Unassembled WGS sequence"/>
</dbReference>
<dbReference type="EMBL" id="SRYR01000017">
    <property type="protein sequence ID" value="TGY40048.1"/>
    <property type="molecule type" value="Genomic_DNA"/>
</dbReference>
<keyword evidence="6" id="KW-0443">Lipid metabolism</keyword>
<dbReference type="Pfam" id="PF20791">
    <property type="entry name" value="Acyl-ACP_TE_C"/>
    <property type="match status" value="1"/>
</dbReference>
<dbReference type="GO" id="GO:0000036">
    <property type="term" value="F:acyl carrier activity"/>
    <property type="evidence" value="ECO:0007669"/>
    <property type="project" value="TreeGrafter"/>
</dbReference>
<keyword evidence="11" id="KW-1185">Reference proteome</keyword>
<sequence length="249" mass="29263">MGKVFTKEYELHYYDVDKNLRANMSTIINILSDIGTKQSEELGSGMSSLLDQNMTWVFYNYHIKIFRSPVYGEKLYVSTEPTGFKKYYALRNYEIKDSNGNVIVSANAIFLLINIEKRRMMRIPEEQYEIYGVDGDLKGDFKIPKLERLEEFKYEDKFKVRYTDIDSNNHVNNTKYIDWSIETLPEEIVNNYVLDEVRVTFEKECKYGEEVKVFTDIREEEGGALVTVHKIEASDGRELTRLIGCWKKI</sequence>
<dbReference type="InterPro" id="IPR002864">
    <property type="entry name" value="Acyl-ACP_thioesterase_NHD"/>
</dbReference>
<evidence type="ECO:0000313" key="10">
    <source>
        <dbReference type="EMBL" id="TGY40048.1"/>
    </source>
</evidence>
<keyword evidence="5" id="KW-0809">Transit peptide</keyword>
<reference evidence="10 11" key="1">
    <citation type="submission" date="2019-04" db="EMBL/GenBank/DDBJ databases">
        <title>Microbes associate with the intestines of laboratory mice.</title>
        <authorList>
            <person name="Navarre W."/>
            <person name="Wong E."/>
            <person name="Huang K."/>
            <person name="Tropini C."/>
            <person name="Ng K."/>
            <person name="Yu B."/>
        </authorList>
    </citation>
    <scope>NUCLEOTIDE SEQUENCE [LARGE SCALE GENOMIC DNA]</scope>
    <source>
        <strain evidence="10 11">NM50_B9-20</strain>
    </source>
</reference>
<keyword evidence="4" id="KW-0276">Fatty acid metabolism</keyword>
<evidence type="ECO:0000256" key="2">
    <source>
        <dbReference type="ARBA" id="ARBA00022516"/>
    </source>
</evidence>
<dbReference type="PANTHER" id="PTHR31727:SF6">
    <property type="entry name" value="OLEOYL-ACYL CARRIER PROTEIN THIOESTERASE 1, CHLOROPLASTIC"/>
    <property type="match status" value="1"/>
</dbReference>
<dbReference type="GO" id="GO:0016297">
    <property type="term" value="F:fatty acyl-[ACP] hydrolase activity"/>
    <property type="evidence" value="ECO:0007669"/>
    <property type="project" value="InterPro"/>
</dbReference>
<keyword evidence="7" id="KW-0275">Fatty acid biosynthesis</keyword>